<dbReference type="Proteomes" id="UP000182977">
    <property type="component" value="Chromosome I"/>
</dbReference>
<protein>
    <submittedName>
        <fullName evidence="2">Uncharacterized protein</fullName>
    </submittedName>
</protein>
<keyword evidence="3" id="KW-1185">Reference proteome</keyword>
<organism evidence="2 3">
    <name type="scientific">Jiangella alkaliphila</name>
    <dbReference type="NCBI Taxonomy" id="419479"/>
    <lineage>
        <taxon>Bacteria</taxon>
        <taxon>Bacillati</taxon>
        <taxon>Actinomycetota</taxon>
        <taxon>Actinomycetes</taxon>
        <taxon>Jiangellales</taxon>
        <taxon>Jiangellaceae</taxon>
        <taxon>Jiangella</taxon>
    </lineage>
</organism>
<dbReference type="AlphaFoldDB" id="A0A1H2KZR8"/>
<proteinExistence type="predicted"/>
<evidence type="ECO:0000256" key="1">
    <source>
        <dbReference type="SAM" id="Phobius"/>
    </source>
</evidence>
<dbReference type="OrthoDB" id="3535263at2"/>
<keyword evidence="1" id="KW-1133">Transmembrane helix</keyword>
<name>A0A1H2KZR8_9ACTN</name>
<evidence type="ECO:0000313" key="3">
    <source>
        <dbReference type="Proteomes" id="UP000182977"/>
    </source>
</evidence>
<keyword evidence="1" id="KW-0472">Membrane</keyword>
<dbReference type="Pfam" id="PF19728">
    <property type="entry name" value="DUF6220"/>
    <property type="match status" value="1"/>
</dbReference>
<dbReference type="EMBL" id="LT629791">
    <property type="protein sequence ID" value="SDU74042.1"/>
    <property type="molecule type" value="Genomic_DNA"/>
</dbReference>
<feature type="transmembrane region" description="Helical" evidence="1">
    <location>
        <begin position="37"/>
        <end position="60"/>
    </location>
</feature>
<dbReference type="RefSeq" id="WP_046770046.1">
    <property type="nucleotide sequence ID" value="NZ_LBMC01000018.1"/>
</dbReference>
<reference evidence="3" key="1">
    <citation type="submission" date="2016-10" db="EMBL/GenBank/DDBJ databases">
        <authorList>
            <person name="Varghese N."/>
            <person name="Submissions S."/>
        </authorList>
    </citation>
    <scope>NUCLEOTIDE SEQUENCE [LARGE SCALE GENOMIC DNA]</scope>
    <source>
        <strain evidence="3">DSM 45079</strain>
    </source>
</reference>
<dbReference type="STRING" id="419479.SAMN04488563_4663"/>
<gene>
    <name evidence="2" type="ORF">SAMN04488563_4663</name>
</gene>
<evidence type="ECO:0000313" key="2">
    <source>
        <dbReference type="EMBL" id="SDU74042.1"/>
    </source>
</evidence>
<feature type="transmembrane region" description="Helical" evidence="1">
    <location>
        <begin position="67"/>
        <end position="84"/>
    </location>
</feature>
<accession>A0A1H2KZR8</accession>
<keyword evidence="1" id="KW-0812">Transmembrane</keyword>
<dbReference type="InterPro" id="IPR046192">
    <property type="entry name" value="DUF6220"/>
</dbReference>
<feature type="transmembrane region" description="Helical" evidence="1">
    <location>
        <begin position="104"/>
        <end position="125"/>
    </location>
</feature>
<sequence>MRKVFLGFAVLMLAAVAVQFYLAAVGAFDTRPNDEAFSAHAIGGTVLLLLAVVATIIAAVARMGGRLIGMTAGIAGLTLLQSLIRVLADALNDSGDTSTTAGRLVFGLHALNGLAIMGLTGRALADARRPERTEQPAAAT</sequence>